<feature type="transmembrane region" description="Helical" evidence="1">
    <location>
        <begin position="148"/>
        <end position="167"/>
    </location>
</feature>
<keyword evidence="1" id="KW-0472">Membrane</keyword>
<evidence type="ECO:0000313" key="2">
    <source>
        <dbReference type="EMBL" id="MCQ5122203.1"/>
    </source>
</evidence>
<feature type="transmembrane region" description="Helical" evidence="1">
    <location>
        <begin position="126"/>
        <end position="142"/>
    </location>
</feature>
<keyword evidence="1" id="KW-0812">Transmembrane</keyword>
<protein>
    <submittedName>
        <fullName evidence="2">Uncharacterized protein</fullName>
    </submittedName>
</protein>
<proteinExistence type="predicted"/>
<reference evidence="2 3" key="1">
    <citation type="submission" date="2022-06" db="EMBL/GenBank/DDBJ databases">
        <title>Isolation of gut microbiota from human fecal samples.</title>
        <authorList>
            <person name="Pamer E.G."/>
            <person name="Barat B."/>
            <person name="Waligurski E."/>
            <person name="Medina S."/>
            <person name="Paddock L."/>
            <person name="Mostad J."/>
        </authorList>
    </citation>
    <scope>NUCLEOTIDE SEQUENCE [LARGE SCALE GENOMIC DNA]</scope>
    <source>
        <strain evidence="2 3">DFI.6.1</strain>
    </source>
</reference>
<evidence type="ECO:0000313" key="3">
    <source>
        <dbReference type="Proteomes" id="UP001524435"/>
    </source>
</evidence>
<name>A0ABT1SLW5_9FIRM</name>
<sequence>MEQQMNERFDRELDRLWNDRHDAAMETQHAELKELMTHPKEMLDSVSYVKIMYLMGKCYEKQGNSNASRYCAMRIFMVLDCLKHKYRKRPRFLKFQEVEPDEEIIAFLKERLAFLAQTYRFIQTRLWMLLGVICVVEWLIVWQLGVSLWINTLFSVLLFLFGYFLLYRRLKDRFHDRQTKALLPYIEEELKEFDRPILYG</sequence>
<evidence type="ECO:0000256" key="1">
    <source>
        <dbReference type="SAM" id="Phobius"/>
    </source>
</evidence>
<accession>A0ABT1SLW5</accession>
<keyword evidence="3" id="KW-1185">Reference proteome</keyword>
<gene>
    <name evidence="2" type="ORF">NE663_08030</name>
</gene>
<comment type="caution">
    <text evidence="2">The sequence shown here is derived from an EMBL/GenBank/DDBJ whole genome shotgun (WGS) entry which is preliminary data.</text>
</comment>
<keyword evidence="1" id="KW-1133">Transmembrane helix</keyword>
<dbReference type="Proteomes" id="UP001524435">
    <property type="component" value="Unassembled WGS sequence"/>
</dbReference>
<dbReference type="EMBL" id="JANGCH010000011">
    <property type="protein sequence ID" value="MCQ5122203.1"/>
    <property type="molecule type" value="Genomic_DNA"/>
</dbReference>
<organism evidence="2 3">
    <name type="scientific">Massilicoli timonensis</name>
    <dbReference type="NCBI Taxonomy" id="2015901"/>
    <lineage>
        <taxon>Bacteria</taxon>
        <taxon>Bacillati</taxon>
        <taxon>Bacillota</taxon>
        <taxon>Erysipelotrichia</taxon>
        <taxon>Erysipelotrichales</taxon>
        <taxon>Erysipelotrichaceae</taxon>
        <taxon>Massilicoli</taxon>
    </lineage>
</organism>
<dbReference type="RefSeq" id="WP_256198081.1">
    <property type="nucleotide sequence ID" value="NZ_CANTYB010000008.1"/>
</dbReference>